<evidence type="ECO:0000256" key="1">
    <source>
        <dbReference type="SAM" id="Phobius"/>
    </source>
</evidence>
<proteinExistence type="predicted"/>
<protein>
    <submittedName>
        <fullName evidence="2">Uncharacterized protein</fullName>
    </submittedName>
</protein>
<dbReference type="Proteomes" id="UP000034803">
    <property type="component" value="Unassembled WGS sequence"/>
</dbReference>
<evidence type="ECO:0000313" key="3">
    <source>
        <dbReference type="Proteomes" id="UP000034803"/>
    </source>
</evidence>
<name>A0A0F9YIZ5_9BACT</name>
<evidence type="ECO:0000313" key="2">
    <source>
        <dbReference type="EMBL" id="KKP31494.1"/>
    </source>
</evidence>
<keyword evidence="1" id="KW-0812">Transmembrane</keyword>
<accession>A0A0F9YIZ5</accession>
<reference evidence="2 3" key="1">
    <citation type="journal article" date="2015" name="Nature">
        <title>rRNA introns, odd ribosomes, and small enigmatic genomes across a large radiation of phyla.</title>
        <authorList>
            <person name="Brown C.T."/>
            <person name="Hug L.A."/>
            <person name="Thomas B.C."/>
            <person name="Sharon I."/>
            <person name="Castelle C.J."/>
            <person name="Singh A."/>
            <person name="Wilkins M.J."/>
            <person name="Williams K.H."/>
            <person name="Banfield J.F."/>
        </authorList>
    </citation>
    <scope>NUCLEOTIDE SEQUENCE [LARGE SCALE GENOMIC DNA]</scope>
</reference>
<feature type="transmembrane region" description="Helical" evidence="1">
    <location>
        <begin position="6"/>
        <end position="26"/>
    </location>
</feature>
<organism evidence="2 3">
    <name type="scientific">Candidatus Woesebacteria bacterium GW2011_GWC2_31_9</name>
    <dbReference type="NCBI Taxonomy" id="1618586"/>
    <lineage>
        <taxon>Bacteria</taxon>
        <taxon>Candidatus Woeseibacteriota</taxon>
    </lineage>
</organism>
<comment type="caution">
    <text evidence="2">The sequence shown here is derived from an EMBL/GenBank/DDBJ whole genome shotgun (WGS) entry which is preliminary data.</text>
</comment>
<gene>
    <name evidence="2" type="ORF">UR21_C0009G0075</name>
</gene>
<keyword evidence="1" id="KW-0472">Membrane</keyword>
<dbReference type="EMBL" id="LBOI01000009">
    <property type="protein sequence ID" value="KKP31494.1"/>
    <property type="molecule type" value="Genomic_DNA"/>
</dbReference>
<sequence>MFEVVVAIFIMALIIVGVIILSTNSISNSSFSKNKTLAGRYAQEAIEWLRSQRDADMTIFTGRVSAVPYCLTDISLANPWSNIGTCTSTEVIPETSFRREASLSTSQISLKNVIEATVVVYWSDSKGSHEVRSVTNFTDIREK</sequence>
<dbReference type="AlphaFoldDB" id="A0A0F9YIZ5"/>
<keyword evidence="1" id="KW-1133">Transmembrane helix</keyword>